<dbReference type="InterPro" id="IPR008909">
    <property type="entry name" value="DALR_anticod-bd"/>
</dbReference>
<dbReference type="RefSeq" id="WP_208429009.1">
    <property type="nucleotide sequence ID" value="NZ_JAEPRJ010000001.1"/>
</dbReference>
<evidence type="ECO:0000256" key="6">
    <source>
        <dbReference type="ARBA" id="ARBA00022917"/>
    </source>
</evidence>
<dbReference type="SMART" id="SM00836">
    <property type="entry name" value="DALR_1"/>
    <property type="match status" value="1"/>
</dbReference>
<dbReference type="HAMAP" id="MF_00123">
    <property type="entry name" value="Arg_tRNA_synth"/>
    <property type="match status" value="1"/>
</dbReference>
<dbReference type="InterPro" id="IPR036695">
    <property type="entry name" value="Arg-tRNA-synth_N_sf"/>
</dbReference>
<dbReference type="Pfam" id="PF05746">
    <property type="entry name" value="DALR_1"/>
    <property type="match status" value="1"/>
</dbReference>
<dbReference type="InterPro" id="IPR014729">
    <property type="entry name" value="Rossmann-like_a/b/a_fold"/>
</dbReference>
<dbReference type="SUPFAM" id="SSF47323">
    <property type="entry name" value="Anticodon-binding domain of a subclass of class I aminoacyl-tRNA synthetases"/>
    <property type="match status" value="1"/>
</dbReference>
<feature type="short sequence motif" description="'HIGH' region" evidence="9">
    <location>
        <begin position="126"/>
        <end position="136"/>
    </location>
</feature>
<evidence type="ECO:0000256" key="9">
    <source>
        <dbReference type="HAMAP-Rule" id="MF_00123"/>
    </source>
</evidence>
<evidence type="ECO:0000256" key="7">
    <source>
        <dbReference type="ARBA" id="ARBA00023146"/>
    </source>
</evidence>
<dbReference type="Gene3D" id="3.30.1360.70">
    <property type="entry name" value="Arginyl tRNA synthetase N-terminal domain"/>
    <property type="match status" value="1"/>
</dbReference>
<evidence type="ECO:0000256" key="1">
    <source>
        <dbReference type="ARBA" id="ARBA00005594"/>
    </source>
</evidence>
<dbReference type="SUPFAM" id="SSF55190">
    <property type="entry name" value="Arginyl-tRNA synthetase (ArgRS), N-terminal 'additional' domain"/>
    <property type="match status" value="1"/>
</dbReference>
<evidence type="ECO:0000256" key="2">
    <source>
        <dbReference type="ARBA" id="ARBA00022490"/>
    </source>
</evidence>
<comment type="subcellular location">
    <subcellularLocation>
        <location evidence="9">Cytoplasm</location>
    </subcellularLocation>
</comment>
<reference evidence="13 14" key="1">
    <citation type="submission" date="2021-01" db="EMBL/GenBank/DDBJ databases">
        <title>Isolation and description of Catonella massiliensis sp. nov., a novel Catonella species, isolated from a stable periodontitis subject.</title>
        <authorList>
            <person name="Antezack A."/>
            <person name="Boxberger M."/>
            <person name="La Scola B."/>
            <person name="Monnet-Corti V."/>
        </authorList>
    </citation>
    <scope>NUCLEOTIDE SEQUENCE [LARGE SCALE GENOMIC DNA]</scope>
    <source>
        <strain evidence="13 14">Marseille-Q4567</strain>
    </source>
</reference>
<keyword evidence="14" id="KW-1185">Reference proteome</keyword>
<keyword evidence="2 9" id="KW-0963">Cytoplasm</keyword>
<protein>
    <recommendedName>
        <fullName evidence="9">Arginine--tRNA ligase</fullName>
        <ecNumber evidence="9">6.1.1.19</ecNumber>
    </recommendedName>
    <alternativeName>
        <fullName evidence="9">Arginyl-tRNA synthetase</fullName>
        <shortName evidence="9">ArgRS</shortName>
    </alternativeName>
</protein>
<dbReference type="NCBIfam" id="TIGR00456">
    <property type="entry name" value="argS"/>
    <property type="match status" value="1"/>
</dbReference>
<accession>A0ABS1J1Y2</accession>
<keyword evidence="7 9" id="KW-0030">Aminoacyl-tRNA synthetase</keyword>
<dbReference type="Proteomes" id="UP000604730">
    <property type="component" value="Unassembled WGS sequence"/>
</dbReference>
<evidence type="ECO:0000313" key="14">
    <source>
        <dbReference type="Proteomes" id="UP000604730"/>
    </source>
</evidence>
<dbReference type="Gene3D" id="3.40.50.620">
    <property type="entry name" value="HUPs"/>
    <property type="match status" value="1"/>
</dbReference>
<comment type="similarity">
    <text evidence="1 9 10">Belongs to the class-I aminoacyl-tRNA synthetase family.</text>
</comment>
<comment type="catalytic activity">
    <reaction evidence="8 9">
        <text>tRNA(Arg) + L-arginine + ATP = L-arginyl-tRNA(Arg) + AMP + diphosphate</text>
        <dbReference type="Rhea" id="RHEA:20301"/>
        <dbReference type="Rhea" id="RHEA-COMP:9658"/>
        <dbReference type="Rhea" id="RHEA-COMP:9673"/>
        <dbReference type="ChEBI" id="CHEBI:30616"/>
        <dbReference type="ChEBI" id="CHEBI:32682"/>
        <dbReference type="ChEBI" id="CHEBI:33019"/>
        <dbReference type="ChEBI" id="CHEBI:78442"/>
        <dbReference type="ChEBI" id="CHEBI:78513"/>
        <dbReference type="ChEBI" id="CHEBI:456215"/>
        <dbReference type="EC" id="6.1.1.19"/>
    </reaction>
</comment>
<dbReference type="InterPro" id="IPR035684">
    <property type="entry name" value="ArgRS_core"/>
</dbReference>
<evidence type="ECO:0000256" key="5">
    <source>
        <dbReference type="ARBA" id="ARBA00022840"/>
    </source>
</evidence>
<keyword evidence="4 9" id="KW-0547">Nucleotide-binding</keyword>
<dbReference type="EMBL" id="JAEPRJ010000001">
    <property type="protein sequence ID" value="MBK5897533.1"/>
    <property type="molecule type" value="Genomic_DNA"/>
</dbReference>
<evidence type="ECO:0000313" key="13">
    <source>
        <dbReference type="EMBL" id="MBK5897533.1"/>
    </source>
</evidence>
<keyword evidence="5 9" id="KW-0067">ATP-binding</keyword>
<evidence type="ECO:0000256" key="3">
    <source>
        <dbReference type="ARBA" id="ARBA00022598"/>
    </source>
</evidence>
<proteinExistence type="inferred from homology"/>
<keyword evidence="3 9" id="KW-0436">Ligase</keyword>
<dbReference type="InterPro" id="IPR005148">
    <property type="entry name" value="Arg-tRNA-synth_N"/>
</dbReference>
<evidence type="ECO:0000259" key="11">
    <source>
        <dbReference type="SMART" id="SM00836"/>
    </source>
</evidence>
<dbReference type="Gene3D" id="1.10.730.10">
    <property type="entry name" value="Isoleucyl-tRNA Synthetase, Domain 1"/>
    <property type="match status" value="1"/>
</dbReference>
<name>A0ABS1J1Y2_9FIRM</name>
<gene>
    <name evidence="9 13" type="primary">argS</name>
    <name evidence="13" type="ORF">JJN12_07045</name>
</gene>
<dbReference type="PRINTS" id="PR01038">
    <property type="entry name" value="TRNASYNTHARG"/>
</dbReference>
<feature type="domain" description="Arginyl tRNA synthetase N-terminal" evidence="12">
    <location>
        <begin position="2"/>
        <end position="90"/>
    </location>
</feature>
<comment type="caution">
    <text evidence="13">The sequence shown here is derived from an EMBL/GenBank/DDBJ whole genome shotgun (WGS) entry which is preliminary data.</text>
</comment>
<dbReference type="GO" id="GO:0004814">
    <property type="term" value="F:arginine-tRNA ligase activity"/>
    <property type="evidence" value="ECO:0007669"/>
    <property type="project" value="UniProtKB-EC"/>
</dbReference>
<dbReference type="PROSITE" id="PS00178">
    <property type="entry name" value="AA_TRNA_LIGASE_I"/>
    <property type="match status" value="1"/>
</dbReference>
<dbReference type="Pfam" id="PF00750">
    <property type="entry name" value="tRNA-synt_1d"/>
    <property type="match status" value="1"/>
</dbReference>
<dbReference type="PANTHER" id="PTHR11956:SF5">
    <property type="entry name" value="ARGININE--TRNA LIGASE, CYTOPLASMIC"/>
    <property type="match status" value="1"/>
</dbReference>
<dbReference type="EC" id="6.1.1.19" evidence="9"/>
<dbReference type="InterPro" id="IPR001278">
    <property type="entry name" value="Arg-tRNA-ligase"/>
</dbReference>
<dbReference type="SUPFAM" id="SSF52374">
    <property type="entry name" value="Nucleotidylyl transferase"/>
    <property type="match status" value="1"/>
</dbReference>
<dbReference type="Pfam" id="PF03485">
    <property type="entry name" value="Arg_tRNA_synt_N"/>
    <property type="match status" value="1"/>
</dbReference>
<evidence type="ECO:0000256" key="4">
    <source>
        <dbReference type="ARBA" id="ARBA00022741"/>
    </source>
</evidence>
<organism evidence="13 14">
    <name type="scientific">Catonella massiliensis</name>
    <dbReference type="NCBI Taxonomy" id="2799636"/>
    <lineage>
        <taxon>Bacteria</taxon>
        <taxon>Bacillati</taxon>
        <taxon>Bacillota</taxon>
        <taxon>Clostridia</taxon>
        <taxon>Lachnospirales</taxon>
        <taxon>Lachnospiraceae</taxon>
        <taxon>Catonella</taxon>
    </lineage>
</organism>
<comment type="subunit">
    <text evidence="9">Monomer.</text>
</comment>
<feature type="domain" description="DALR anticodon binding" evidence="11">
    <location>
        <begin position="472"/>
        <end position="598"/>
    </location>
</feature>
<dbReference type="PANTHER" id="PTHR11956">
    <property type="entry name" value="ARGINYL-TRNA SYNTHETASE"/>
    <property type="match status" value="1"/>
</dbReference>
<dbReference type="InterPro" id="IPR001412">
    <property type="entry name" value="aa-tRNA-synth_I_CS"/>
</dbReference>
<dbReference type="SMART" id="SM01016">
    <property type="entry name" value="Arg_tRNA_synt_N"/>
    <property type="match status" value="1"/>
</dbReference>
<dbReference type="InterPro" id="IPR009080">
    <property type="entry name" value="tRNAsynth_Ia_anticodon-bd"/>
</dbReference>
<evidence type="ECO:0000259" key="12">
    <source>
        <dbReference type="SMART" id="SM01016"/>
    </source>
</evidence>
<evidence type="ECO:0000256" key="8">
    <source>
        <dbReference type="ARBA" id="ARBA00049339"/>
    </source>
</evidence>
<sequence>MKKISVVIKEAVEDAFVSLGYDKKYGMVSISNRPDLCQYQCNGAMAAVKEYKKAPLVIAEEVADKLKLSEEGKIFEKIEAVKPGFINLTLKDEFLADYVNEMGGNDNFGYETEGKPKKIVIDYGGPNVAKPLHIGHLRSAIIGESIKRTERFAGNEVIGDVHLGDWGLQMGLIITELKHRKPELVYFDESYTGEYPSKAPFTMGELEEIYPAASARSKENEEYKNEALQATALLQSGNRGYLALWNHILSVSVADLKKNYENLNVSFDLWKKESDAQPYIPDMVEKMKADGFAHTSEGALVVDVAREDDKKEVPPCIILKSDGASLYSTTDLATIVERAKLFNPTDILYVVDKRQEMHFEQVFRAAKKTGIAPSELNLTFLGFGTMNGKDGKPFKTREGGVMRLERLIAEITEEVEAKMADREMDEETKHTVARQVGLAALKYGDLSNQASKDYIFDLDRFASFEGNTGPYIQYTVVRIRSILDKFLAEKGITKAELDSFFADKKLVKATTVSERELELVIAKFSDMISLAAAEYAPHKICAYIYEAANCFSAFYHENHILTEQDEARKYSLLKLSYITEKIIVKCLDLLGIDAPERM</sequence>
<evidence type="ECO:0000256" key="10">
    <source>
        <dbReference type="RuleBase" id="RU363038"/>
    </source>
</evidence>
<keyword evidence="6 9" id="KW-0648">Protein biosynthesis</keyword>